<dbReference type="AlphaFoldDB" id="A0A2H3NN55"/>
<name>A0A2H3NN55_9BACT</name>
<accession>A0A2H3NN55</accession>
<evidence type="ECO:0000259" key="2">
    <source>
        <dbReference type="PROSITE" id="PS50983"/>
    </source>
</evidence>
<feature type="domain" description="Fe/B12 periplasmic-binding" evidence="2">
    <location>
        <begin position="2"/>
        <end position="294"/>
    </location>
</feature>
<keyword evidence="4" id="KW-1185">Reference proteome</keyword>
<dbReference type="OrthoDB" id="9787772at2"/>
<comment type="caution">
    <text evidence="3">The sequence shown here is derived from an EMBL/GenBank/DDBJ whole genome shotgun (WGS) entry which is preliminary data.</text>
</comment>
<dbReference type="InterPro" id="IPR051030">
    <property type="entry name" value="Vitamin_B12-ABC_binding"/>
</dbReference>
<protein>
    <submittedName>
        <fullName evidence="3">Cobalamin-binding protein</fullName>
    </submittedName>
</protein>
<dbReference type="PROSITE" id="PS50983">
    <property type="entry name" value="FE_B12_PBP"/>
    <property type="match status" value="1"/>
</dbReference>
<dbReference type="RefSeq" id="WP_098061768.1">
    <property type="nucleotide sequence ID" value="NZ_PDEP01000004.1"/>
</dbReference>
<dbReference type="InterPro" id="IPR002491">
    <property type="entry name" value="ABC_transptr_periplasmic_BD"/>
</dbReference>
<dbReference type="PANTHER" id="PTHR42860:SF1">
    <property type="entry name" value="VITAMIN B12-BINDING PROTEIN"/>
    <property type="match status" value="1"/>
</dbReference>
<dbReference type="Proteomes" id="UP000221024">
    <property type="component" value="Unassembled WGS sequence"/>
</dbReference>
<dbReference type="PANTHER" id="PTHR42860">
    <property type="entry name" value="VITAMIN B12-BINDING PROTEIN"/>
    <property type="match status" value="1"/>
</dbReference>
<dbReference type="Pfam" id="PF01497">
    <property type="entry name" value="Peripla_BP_2"/>
    <property type="match status" value="1"/>
</dbReference>
<dbReference type="Gene3D" id="3.40.50.1980">
    <property type="entry name" value="Nitrogenase molybdenum iron protein domain"/>
    <property type="match status" value="2"/>
</dbReference>
<evidence type="ECO:0000313" key="3">
    <source>
        <dbReference type="EMBL" id="PEN08044.1"/>
    </source>
</evidence>
<reference evidence="3 4" key="1">
    <citation type="submission" date="2017-10" db="EMBL/GenBank/DDBJ databases">
        <title>Draft genome of Longimonas halophila.</title>
        <authorList>
            <person name="Goh K.M."/>
            <person name="Shamsir M.S."/>
            <person name="Lim S.W."/>
        </authorList>
    </citation>
    <scope>NUCLEOTIDE SEQUENCE [LARGE SCALE GENOMIC DNA]</scope>
    <source>
        <strain evidence="3 4">KCTC 42399</strain>
    </source>
</reference>
<evidence type="ECO:0000313" key="4">
    <source>
        <dbReference type="Proteomes" id="UP000221024"/>
    </source>
</evidence>
<organism evidence="3 4">
    <name type="scientific">Longimonas halophila</name>
    <dbReference type="NCBI Taxonomy" id="1469170"/>
    <lineage>
        <taxon>Bacteria</taxon>
        <taxon>Pseudomonadati</taxon>
        <taxon>Rhodothermota</taxon>
        <taxon>Rhodothermia</taxon>
        <taxon>Rhodothermales</taxon>
        <taxon>Salisaetaceae</taxon>
        <taxon>Longimonas</taxon>
    </lineage>
</organism>
<dbReference type="SUPFAM" id="SSF53807">
    <property type="entry name" value="Helical backbone' metal receptor"/>
    <property type="match status" value="1"/>
</dbReference>
<sequence length="327" mass="35653">MRVASLLPAATEWIVALGGAGDLVGRSHECDHPPEVQSLPVLTAATYPQADDARAIHNAVQERVQAGLSLYDVDLERLAALEPDLVLTQAQCEVCAASLSEIEADLRQHVPGVELFSMQPATMKAVLDTALRLGRTMNQAEAVMQYIATREQRLRQLHEAIGLERRTEPEALPSVVCIEWTDPLMVAGHWTPDVVRHGGGHALLTEPGAPSCRIAWDELAAADPDALFVMPCGFTLADTARNWEAFTSHPTWSTLRAVQADRVFVFDGNAYFNRPGPRLYRAIELVAQALHADALPVQEAAPWERQQGRPAPTSMHADAETPGSMVK</sequence>
<gene>
    <name evidence="3" type="ORF">CRI93_06275</name>
</gene>
<evidence type="ECO:0000256" key="1">
    <source>
        <dbReference type="SAM" id="MobiDB-lite"/>
    </source>
</evidence>
<dbReference type="EMBL" id="PDEP01000004">
    <property type="protein sequence ID" value="PEN08044.1"/>
    <property type="molecule type" value="Genomic_DNA"/>
</dbReference>
<proteinExistence type="predicted"/>
<feature type="region of interest" description="Disordered" evidence="1">
    <location>
        <begin position="304"/>
        <end position="327"/>
    </location>
</feature>